<dbReference type="Pfam" id="PF10271">
    <property type="entry name" value="Tmp39"/>
    <property type="match status" value="1"/>
</dbReference>
<keyword evidence="3 10" id="KW-0812">Transmembrane</keyword>
<reference key="1">
    <citation type="journal article" date="2007" name="Nature">
        <title>The medaka draft genome and insights into vertebrate genome evolution.</title>
        <authorList>
            <person name="Kasahara M."/>
            <person name="Naruse K."/>
            <person name="Sasaki S."/>
            <person name="Nakatani Y."/>
            <person name="Qu W."/>
            <person name="Ahsan B."/>
            <person name="Yamada T."/>
            <person name="Nagayasu Y."/>
            <person name="Doi K."/>
            <person name="Kasai Y."/>
            <person name="Jindo T."/>
            <person name="Kobayashi D."/>
            <person name="Shimada A."/>
            <person name="Toyoda A."/>
            <person name="Kuroki Y."/>
            <person name="Fujiyama A."/>
            <person name="Sasaki T."/>
            <person name="Shimizu A."/>
            <person name="Asakawa S."/>
            <person name="Shimizu N."/>
            <person name="Hashimoto S."/>
            <person name="Yang J."/>
            <person name="Lee Y."/>
            <person name="Matsushima K."/>
            <person name="Sugano S."/>
            <person name="Sakaizumi M."/>
            <person name="Narita T."/>
            <person name="Ohishi K."/>
            <person name="Haga S."/>
            <person name="Ohta F."/>
            <person name="Nomoto H."/>
            <person name="Nogata K."/>
            <person name="Morishita T."/>
            <person name="Endo T."/>
            <person name="Shin-I T."/>
            <person name="Takeda H."/>
            <person name="Morishita S."/>
            <person name="Kohara Y."/>
        </authorList>
    </citation>
    <scope>NUCLEOTIDE SEQUENCE [LARGE SCALE GENOMIC DNA]</scope>
    <source>
        <strain>Hd-rR</strain>
    </source>
</reference>
<evidence type="ECO:0000256" key="3">
    <source>
        <dbReference type="ARBA" id="ARBA00022692"/>
    </source>
</evidence>
<evidence type="ECO:0000256" key="5">
    <source>
        <dbReference type="ARBA" id="ARBA00022989"/>
    </source>
</evidence>
<dbReference type="Proteomes" id="UP000265180">
    <property type="component" value="Chromosome 7"/>
</dbReference>
<dbReference type="PANTHER" id="PTHR12995:SF2">
    <property type="entry name" value="TRANSMEMBRANE PROTEIN 39B"/>
    <property type="match status" value="1"/>
</dbReference>
<organism evidence="11 12">
    <name type="scientific">Oryzias latipes</name>
    <name type="common">Japanese rice fish</name>
    <name type="synonym">Japanese killifish</name>
    <dbReference type="NCBI Taxonomy" id="8090"/>
    <lineage>
        <taxon>Eukaryota</taxon>
        <taxon>Metazoa</taxon>
        <taxon>Chordata</taxon>
        <taxon>Craniata</taxon>
        <taxon>Vertebrata</taxon>
        <taxon>Euteleostomi</taxon>
        <taxon>Actinopterygii</taxon>
        <taxon>Neopterygii</taxon>
        <taxon>Teleostei</taxon>
        <taxon>Neoteleostei</taxon>
        <taxon>Acanthomorphata</taxon>
        <taxon>Ovalentaria</taxon>
        <taxon>Atherinomorphae</taxon>
        <taxon>Beloniformes</taxon>
        <taxon>Adrianichthyidae</taxon>
        <taxon>Oryziinae</taxon>
        <taxon>Oryzias</taxon>
    </lineage>
</organism>
<evidence type="ECO:0000256" key="4">
    <source>
        <dbReference type="ARBA" id="ARBA00022824"/>
    </source>
</evidence>
<evidence type="ECO:0000256" key="8">
    <source>
        <dbReference type="ARBA" id="ARBA00037372"/>
    </source>
</evidence>
<evidence type="ECO:0000256" key="6">
    <source>
        <dbReference type="ARBA" id="ARBA00023136"/>
    </source>
</evidence>
<evidence type="ECO:0000256" key="7">
    <source>
        <dbReference type="ARBA" id="ARBA00023180"/>
    </source>
</evidence>
<dbReference type="InterPro" id="IPR019397">
    <property type="entry name" value="Uncharacterised_TMEM39"/>
</dbReference>
<keyword evidence="5 10" id="KW-1133">Transmembrane helix</keyword>
<dbReference type="AlphaFoldDB" id="A0A3P9KIA7"/>
<feature type="transmembrane region" description="Helical" evidence="10">
    <location>
        <begin position="72"/>
        <end position="90"/>
    </location>
</feature>
<keyword evidence="4" id="KW-0256">Endoplasmic reticulum</keyword>
<reference evidence="11 12" key="2">
    <citation type="submission" date="2017-04" db="EMBL/GenBank/DDBJ databases">
        <title>CpG methylation of centromeres and impact of large insertions on vertebrate speciation.</title>
        <authorList>
            <person name="Ichikawa K."/>
            <person name="Yoshimura J."/>
            <person name="Morishita S."/>
        </authorList>
    </citation>
    <scope>NUCLEOTIDE SEQUENCE</scope>
    <source>
        <strain evidence="11 12">HNI</strain>
    </source>
</reference>
<reference evidence="11" key="3">
    <citation type="submission" date="2025-08" db="UniProtKB">
        <authorList>
            <consortium name="Ensembl"/>
        </authorList>
    </citation>
    <scope>IDENTIFICATION</scope>
    <source>
        <strain evidence="11">HNI</strain>
    </source>
</reference>
<evidence type="ECO:0000313" key="11">
    <source>
        <dbReference type="Ensembl" id="ENSORLP00020008055.1"/>
    </source>
</evidence>
<dbReference type="PANTHER" id="PTHR12995">
    <property type="entry name" value="FI21814P1"/>
    <property type="match status" value="1"/>
</dbReference>
<evidence type="ECO:0000256" key="10">
    <source>
        <dbReference type="SAM" id="Phobius"/>
    </source>
</evidence>
<dbReference type="Ensembl" id="ENSORLT00020001834.1">
    <property type="protein sequence ID" value="ENSORLP00020008055.1"/>
    <property type="gene ID" value="ENSORLG00020008954.1"/>
</dbReference>
<protein>
    <recommendedName>
        <fullName evidence="9">Transmembrane protein 39B</fullName>
    </recommendedName>
</protein>
<comment type="similarity">
    <text evidence="2">Belongs to the TMEM39 family.</text>
</comment>
<accession>A0A3P9KIA7</accession>
<proteinExistence type="inferred from homology"/>
<evidence type="ECO:0000256" key="9">
    <source>
        <dbReference type="ARBA" id="ARBA00039169"/>
    </source>
</evidence>
<evidence type="ECO:0000313" key="12">
    <source>
        <dbReference type="Proteomes" id="UP000265180"/>
    </source>
</evidence>
<name>A0A3P9KIA7_ORYLA</name>
<evidence type="ECO:0000256" key="2">
    <source>
        <dbReference type="ARBA" id="ARBA00010737"/>
    </source>
</evidence>
<evidence type="ECO:0000256" key="1">
    <source>
        <dbReference type="ARBA" id="ARBA00004477"/>
    </source>
</evidence>
<keyword evidence="7" id="KW-0325">Glycoprotein</keyword>
<reference evidence="11" key="4">
    <citation type="submission" date="2025-09" db="UniProtKB">
        <authorList>
            <consortium name="Ensembl"/>
        </authorList>
    </citation>
    <scope>IDENTIFICATION</scope>
    <source>
        <strain evidence="11">HNI</strain>
    </source>
</reference>
<comment type="function">
    <text evidence="8">May protect the cells against DNA damage caused by exposure to the cold-warming stress and facilitates tissue damage repair during the recovery phase.</text>
</comment>
<keyword evidence="6 10" id="KW-0472">Membrane</keyword>
<dbReference type="GO" id="GO:0005789">
    <property type="term" value="C:endoplasmic reticulum membrane"/>
    <property type="evidence" value="ECO:0007669"/>
    <property type="project" value="UniProtKB-SubCell"/>
</dbReference>
<comment type="subcellular location">
    <subcellularLocation>
        <location evidence="1">Endoplasmic reticulum membrane</location>
        <topology evidence="1">Multi-pass membrane protein</topology>
    </subcellularLocation>
</comment>
<sequence>MLINSSKKTHLLMIEYFFPSIHFLYPFSSALLQAPCLGTCMSSPPLAAQTVVPKKHCKILELSVDQNLLLEFNLFFCHLIALFVHYVNIYKSVWWYPPSHPPSHTSQSSRHLKWALLSHFNKPKQSLFFSAVETGVCVDFV</sequence>